<name>A0A1V6Q342_9EURO</name>
<dbReference type="Proteomes" id="UP000191672">
    <property type="component" value="Unassembled WGS sequence"/>
</dbReference>
<proteinExistence type="predicted"/>
<protein>
    <submittedName>
        <fullName evidence="2">Uncharacterized protein</fullName>
    </submittedName>
</protein>
<dbReference type="EMBL" id="MDYN01000018">
    <property type="protein sequence ID" value="OQD83126.1"/>
    <property type="molecule type" value="Genomic_DNA"/>
</dbReference>
<keyword evidence="3" id="KW-1185">Reference proteome</keyword>
<comment type="caution">
    <text evidence="2">The sequence shown here is derived from an EMBL/GenBank/DDBJ whole genome shotgun (WGS) entry which is preliminary data.</text>
</comment>
<feature type="compositionally biased region" description="Polar residues" evidence="1">
    <location>
        <begin position="316"/>
        <end position="327"/>
    </location>
</feature>
<dbReference type="AlphaFoldDB" id="A0A1V6Q342"/>
<feature type="compositionally biased region" description="Low complexity" evidence="1">
    <location>
        <begin position="360"/>
        <end position="371"/>
    </location>
</feature>
<reference evidence="3" key="1">
    <citation type="journal article" date="2017" name="Nat. Microbiol.">
        <title>Global analysis of biosynthetic gene clusters reveals vast potential of secondary metabolite production in Penicillium species.</title>
        <authorList>
            <person name="Nielsen J.C."/>
            <person name="Grijseels S."/>
            <person name="Prigent S."/>
            <person name="Ji B."/>
            <person name="Dainat J."/>
            <person name="Nielsen K.F."/>
            <person name="Frisvad J.C."/>
            <person name="Workman M."/>
            <person name="Nielsen J."/>
        </authorList>
    </citation>
    <scope>NUCLEOTIDE SEQUENCE [LARGE SCALE GENOMIC DNA]</scope>
    <source>
        <strain evidence="3">IBT 31811</strain>
    </source>
</reference>
<evidence type="ECO:0000256" key="1">
    <source>
        <dbReference type="SAM" id="MobiDB-lite"/>
    </source>
</evidence>
<sequence length="383" mass="42834">MANGTFLWVSLVFHQAGRDNCLANEILEFVRKMPSYLNKMYEHMICQIIEQTQKPQITAKFGLSQEYRSTNLIYSALSHELLEGLALDIYEKLYWIITRQPSMAFQYRDEPAGAPYTGIELNIDSEWNWLEERDSSHHENESQKHITNLDFLTSMLDHNASSNSLSNSFTNHDTSAQPEGSWTEDFGFMAPPQLGVFDSPLDPGGLWNLGETLDSQPSLSCAEQSTGASSELEGLHSRTRQNMKTPQSGLPRHRRRYSTRRLGNNPAPVYIAPSPNADVDSDPMQRWQDSPLEDEPADLSAIMNAIQTTPERKSGDLSQSSVGNIRQSADAFRLHRRAASSNNGESGNSMSSQKSRRSENSGISGSSRNSSTLRPRNSRGRTG</sequence>
<dbReference type="STRING" id="416450.A0A1V6Q342"/>
<feature type="compositionally biased region" description="Low complexity" evidence="1">
    <location>
        <begin position="340"/>
        <end position="352"/>
    </location>
</feature>
<accession>A0A1V6Q342</accession>
<evidence type="ECO:0000313" key="2">
    <source>
        <dbReference type="EMBL" id="OQD83126.1"/>
    </source>
</evidence>
<gene>
    <name evidence="2" type="ORF">PENANT_c018G07182</name>
</gene>
<organism evidence="2 3">
    <name type="scientific">Penicillium antarcticum</name>
    <dbReference type="NCBI Taxonomy" id="416450"/>
    <lineage>
        <taxon>Eukaryota</taxon>
        <taxon>Fungi</taxon>
        <taxon>Dikarya</taxon>
        <taxon>Ascomycota</taxon>
        <taxon>Pezizomycotina</taxon>
        <taxon>Eurotiomycetes</taxon>
        <taxon>Eurotiomycetidae</taxon>
        <taxon>Eurotiales</taxon>
        <taxon>Aspergillaceae</taxon>
        <taxon>Penicillium</taxon>
    </lineage>
</organism>
<evidence type="ECO:0000313" key="3">
    <source>
        <dbReference type="Proteomes" id="UP000191672"/>
    </source>
</evidence>
<feature type="region of interest" description="Disordered" evidence="1">
    <location>
        <begin position="310"/>
        <end position="383"/>
    </location>
</feature>
<feature type="region of interest" description="Disordered" evidence="1">
    <location>
        <begin position="217"/>
        <end position="293"/>
    </location>
</feature>
<feature type="compositionally biased region" description="Polar residues" evidence="1">
    <location>
        <begin position="217"/>
        <end position="229"/>
    </location>
</feature>